<evidence type="ECO:0000256" key="2">
    <source>
        <dbReference type="SAM" id="Phobius"/>
    </source>
</evidence>
<gene>
    <name evidence="3" type="ORF">JENST_54</name>
</gene>
<reference evidence="3 4" key="1">
    <citation type="journal article" date="2015" name="Genome Announc.">
        <title>Genome Sequences of Five Additional Brevibacillus laterosporus Bacteriophages.</title>
        <authorList>
            <person name="Merrill B.D."/>
            <person name="Berg J.A."/>
            <person name="Graves K.A."/>
            <person name="Ward A.T."/>
            <person name="Hilton J.A."/>
            <person name="Wake B.N."/>
            <person name="Grose J.H."/>
            <person name="Breakwell D.P."/>
            <person name="Burnett S.H."/>
        </authorList>
    </citation>
    <scope>NUCLEOTIDE SEQUENCE [LARGE SCALE GENOMIC DNA]</scope>
</reference>
<dbReference type="EMBL" id="KT151955">
    <property type="protein sequence ID" value="ALA07184.1"/>
    <property type="molecule type" value="Genomic_DNA"/>
</dbReference>
<evidence type="ECO:0000313" key="4">
    <source>
        <dbReference type="Proteomes" id="UP000208104"/>
    </source>
</evidence>
<dbReference type="RefSeq" id="YP_009199115.1">
    <property type="nucleotide sequence ID" value="NC_028805.1"/>
</dbReference>
<keyword evidence="1" id="KW-0175">Coiled coil</keyword>
<feature type="coiled-coil region" evidence="1">
    <location>
        <begin position="46"/>
        <end position="94"/>
    </location>
</feature>
<dbReference type="Proteomes" id="UP000208104">
    <property type="component" value="Segment"/>
</dbReference>
<dbReference type="KEGG" id="vg:26626002"/>
<evidence type="ECO:0000256" key="1">
    <source>
        <dbReference type="SAM" id="Coils"/>
    </source>
</evidence>
<protein>
    <submittedName>
        <fullName evidence="3">Uncharacterized protein</fullName>
    </submittedName>
</protein>
<evidence type="ECO:0000313" key="3">
    <source>
        <dbReference type="EMBL" id="ALA07184.1"/>
    </source>
</evidence>
<dbReference type="GeneID" id="26626002"/>
<name>A0A0K2CNP3_9CAUD</name>
<keyword evidence="2" id="KW-0812">Transmembrane</keyword>
<sequence length="98" mass="11081">MDAGVITAIVGGVVSVITGYIGYASGRSKDRVTDRELLSKDEQAFRAELREELRVYKEEIKRLSDEIQVLRKENLELITENRQLNAKVEELVTRIGGM</sequence>
<keyword evidence="2" id="KW-1133">Transmembrane helix</keyword>
<keyword evidence="4" id="KW-1185">Reference proteome</keyword>
<accession>A0A0K2CNP3</accession>
<feature type="transmembrane region" description="Helical" evidence="2">
    <location>
        <begin position="6"/>
        <end position="25"/>
    </location>
</feature>
<proteinExistence type="predicted"/>
<organism evidence="3 4">
    <name type="scientific">Brevibacillus phage Jenst</name>
    <dbReference type="NCBI Taxonomy" id="1691954"/>
    <lineage>
        <taxon>Viruses</taxon>
        <taxon>Duplodnaviria</taxon>
        <taxon>Heunggongvirae</taxon>
        <taxon>Uroviricota</taxon>
        <taxon>Caudoviricetes</taxon>
        <taxon>Jenstvirus</taxon>
        <taxon>Jenstvirus jenst</taxon>
    </lineage>
</organism>
<keyword evidence="2" id="KW-0472">Membrane</keyword>